<dbReference type="InterPro" id="IPR045851">
    <property type="entry name" value="AMP-bd_C_sf"/>
</dbReference>
<feature type="domain" description="AMP-dependent synthetase/ligase" evidence="2">
    <location>
        <begin position="15"/>
        <end position="411"/>
    </location>
</feature>
<dbReference type="PANTHER" id="PTHR43272">
    <property type="entry name" value="LONG-CHAIN-FATTY-ACID--COA LIGASE"/>
    <property type="match status" value="1"/>
</dbReference>
<dbReference type="PANTHER" id="PTHR43272:SF52">
    <property type="entry name" value="AMP-DEPENDENT SYNTHETASE_LIGASE DOMAIN-CONTAINING PROTEIN"/>
    <property type="match status" value="1"/>
</dbReference>
<sequence length="553" mass="62433">MIQQNFIKLYEASFRENWDLPALTDYNEKRTFLYKEMAVEIAKLHLLFRHCQVRRGDKIALIGKNTPRWCMAFMSVVTYGAIVVPILQDFHPNDVQHIINHSEAVMLFAGDHIWENLEEEKLPQLRGILSLSDYSCFCQRDGEDIAQYLSDMDAHFRDAYPAGFTQNDVQYARLDNDKIIELNYTSGTTGFTKGVMLTGNNLGGNVVFGMESQLHYKGSRCLSFLPLAHAFGCAFDFLTPMAVGTHVILLGKIPSPKILLKAFEEVKPNLILTVPLVLEKIYRKQISPMLNKLPLKLALNVPLLDGKIYGQIRKKLVDAFGGRFAQVIVGGAPLNPEVEAFLTKIKFPFTVGYGMTECAPLISYTHYTEFVPGSAGRILPRIMEIRVDSPDPENISGEIWVRGENVMKGYYKNPEATALVLDSDGWLHTGDMGTVTADGTIFIRGRVKSMILGSNGQNIYPEEIEAKLNNMPFIMESLVKEKNGKLIALVYPDYEAVDSYGISNEDLPVALEEVRQNLNKNVSPYEQITAIQLYPTEFEKTPKKSIKRYLYDR</sequence>
<name>A0A9D1M8C4_9BACT</name>
<proteinExistence type="predicted"/>
<dbReference type="GO" id="GO:0016020">
    <property type="term" value="C:membrane"/>
    <property type="evidence" value="ECO:0007669"/>
    <property type="project" value="TreeGrafter"/>
</dbReference>
<evidence type="ECO:0000313" key="4">
    <source>
        <dbReference type="Proteomes" id="UP000824112"/>
    </source>
</evidence>
<evidence type="ECO:0000313" key="3">
    <source>
        <dbReference type="EMBL" id="HIU55425.1"/>
    </source>
</evidence>
<evidence type="ECO:0000256" key="1">
    <source>
        <dbReference type="ARBA" id="ARBA00024484"/>
    </source>
</evidence>
<dbReference type="AlphaFoldDB" id="A0A9D1M8C4"/>
<protein>
    <submittedName>
        <fullName evidence="3">AMP-binding protein</fullName>
    </submittedName>
</protein>
<dbReference type="Gene3D" id="3.30.300.30">
    <property type="match status" value="1"/>
</dbReference>
<dbReference type="Gene3D" id="3.40.50.12780">
    <property type="entry name" value="N-terminal domain of ligase-like"/>
    <property type="match status" value="1"/>
</dbReference>
<dbReference type="Pfam" id="PF00501">
    <property type="entry name" value="AMP-binding"/>
    <property type="match status" value="1"/>
</dbReference>
<reference evidence="3" key="2">
    <citation type="journal article" date="2021" name="PeerJ">
        <title>Extensive microbial diversity within the chicken gut microbiome revealed by metagenomics and culture.</title>
        <authorList>
            <person name="Gilroy R."/>
            <person name="Ravi A."/>
            <person name="Getino M."/>
            <person name="Pursley I."/>
            <person name="Horton D.L."/>
            <person name="Alikhan N.F."/>
            <person name="Baker D."/>
            <person name="Gharbi K."/>
            <person name="Hall N."/>
            <person name="Watson M."/>
            <person name="Adriaenssens E.M."/>
            <person name="Foster-Nyarko E."/>
            <person name="Jarju S."/>
            <person name="Secka A."/>
            <person name="Antonio M."/>
            <person name="Oren A."/>
            <person name="Chaudhuri R.R."/>
            <person name="La Ragione R."/>
            <person name="Hildebrand F."/>
            <person name="Pallen M.J."/>
        </authorList>
    </citation>
    <scope>NUCLEOTIDE SEQUENCE</scope>
    <source>
        <strain evidence="3">CHK158-818</strain>
    </source>
</reference>
<dbReference type="InterPro" id="IPR042099">
    <property type="entry name" value="ANL_N_sf"/>
</dbReference>
<comment type="catalytic activity">
    <reaction evidence="1">
        <text>a long-chain fatty acid + ATP + CoA = a long-chain fatty acyl-CoA + AMP + diphosphate</text>
        <dbReference type="Rhea" id="RHEA:15421"/>
        <dbReference type="ChEBI" id="CHEBI:30616"/>
        <dbReference type="ChEBI" id="CHEBI:33019"/>
        <dbReference type="ChEBI" id="CHEBI:57287"/>
        <dbReference type="ChEBI" id="CHEBI:57560"/>
        <dbReference type="ChEBI" id="CHEBI:83139"/>
        <dbReference type="ChEBI" id="CHEBI:456215"/>
        <dbReference type="EC" id="6.2.1.3"/>
    </reaction>
    <physiologicalReaction direction="left-to-right" evidence="1">
        <dbReference type="Rhea" id="RHEA:15422"/>
    </physiologicalReaction>
</comment>
<organism evidence="3 4">
    <name type="scientific">Candidatus Gallibacteroides avistercoris</name>
    <dbReference type="NCBI Taxonomy" id="2840833"/>
    <lineage>
        <taxon>Bacteria</taxon>
        <taxon>Pseudomonadati</taxon>
        <taxon>Bacteroidota</taxon>
        <taxon>Bacteroidia</taxon>
        <taxon>Bacteroidales</taxon>
        <taxon>Bacteroidaceae</taxon>
        <taxon>Bacteroidaceae incertae sedis</taxon>
        <taxon>Candidatus Gallibacteroides</taxon>
    </lineage>
</organism>
<accession>A0A9D1M8C4</accession>
<dbReference type="InterPro" id="IPR000873">
    <property type="entry name" value="AMP-dep_synth/lig_dom"/>
</dbReference>
<comment type="caution">
    <text evidence="3">The sequence shown here is derived from an EMBL/GenBank/DDBJ whole genome shotgun (WGS) entry which is preliminary data.</text>
</comment>
<gene>
    <name evidence="3" type="ORF">IAB03_06435</name>
</gene>
<dbReference type="GO" id="GO:0004467">
    <property type="term" value="F:long-chain fatty acid-CoA ligase activity"/>
    <property type="evidence" value="ECO:0007669"/>
    <property type="project" value="UniProtKB-EC"/>
</dbReference>
<dbReference type="Proteomes" id="UP000824112">
    <property type="component" value="Unassembled WGS sequence"/>
</dbReference>
<evidence type="ECO:0000259" key="2">
    <source>
        <dbReference type="Pfam" id="PF00501"/>
    </source>
</evidence>
<reference evidence="3" key="1">
    <citation type="submission" date="2020-10" db="EMBL/GenBank/DDBJ databases">
        <authorList>
            <person name="Gilroy R."/>
        </authorList>
    </citation>
    <scope>NUCLEOTIDE SEQUENCE</scope>
    <source>
        <strain evidence="3">CHK158-818</strain>
    </source>
</reference>
<dbReference type="SUPFAM" id="SSF56801">
    <property type="entry name" value="Acetyl-CoA synthetase-like"/>
    <property type="match status" value="1"/>
</dbReference>
<dbReference type="EMBL" id="DVNA01000144">
    <property type="protein sequence ID" value="HIU55425.1"/>
    <property type="molecule type" value="Genomic_DNA"/>
</dbReference>